<proteinExistence type="inferred from homology"/>
<dbReference type="RefSeq" id="WP_323691841.1">
    <property type="nucleotide sequence ID" value="NZ_CP116341.1"/>
</dbReference>
<comment type="similarity">
    <text evidence="8">Belongs to the TrpC family.</text>
</comment>
<evidence type="ECO:0000256" key="3">
    <source>
        <dbReference type="ARBA" id="ARBA00022605"/>
    </source>
</evidence>
<evidence type="ECO:0000259" key="9">
    <source>
        <dbReference type="Pfam" id="PF00218"/>
    </source>
</evidence>
<comment type="pathway">
    <text evidence="2 8">Amino-acid biosynthesis; L-tryptophan biosynthesis; L-tryptophan from chorismate: step 4/5.</text>
</comment>
<evidence type="ECO:0000256" key="8">
    <source>
        <dbReference type="HAMAP-Rule" id="MF_00134"/>
    </source>
</evidence>
<evidence type="ECO:0000256" key="4">
    <source>
        <dbReference type="ARBA" id="ARBA00022793"/>
    </source>
</evidence>
<gene>
    <name evidence="8 10" type="primary">trpC</name>
    <name evidence="10" type="ORF">PGH26_15165</name>
</gene>
<dbReference type="EMBL" id="CP116341">
    <property type="protein sequence ID" value="WOV84184.1"/>
    <property type="molecule type" value="Genomic_DNA"/>
</dbReference>
<dbReference type="EC" id="4.1.1.48" evidence="8"/>
<keyword evidence="7 8" id="KW-0456">Lyase</keyword>
<dbReference type="GO" id="GO:0004425">
    <property type="term" value="F:indole-3-glycerol-phosphate synthase activity"/>
    <property type="evidence" value="ECO:0007669"/>
    <property type="project" value="UniProtKB-EC"/>
</dbReference>
<dbReference type="SUPFAM" id="SSF51366">
    <property type="entry name" value="Ribulose-phoshate binding barrel"/>
    <property type="match status" value="1"/>
</dbReference>
<sequence>MTILDDILRKKEQEVSRLLAETAVQPTPTIAARPSLLDTIKNSNQLQVIAEIKRASPSKGVIQETVNPVQQARIYEHAGAACVSVLTDTPFFKGSFEDLKMVAEAVHIPVLCKDFIIHPIQVDRALVAGASVILLIVAALPDVELKALHVYAASLGLEVLVEVHDADELNRAIEAGAQLIGVNNRDLRTFQVDLAKTEEIASLFPFESDRVLISESGIGGTADAQRVSAAGARAVLVGETLMRSTSPNQAIHSIQVDIEVNEQ</sequence>
<dbReference type="InterPro" id="IPR013785">
    <property type="entry name" value="Aldolase_TIM"/>
</dbReference>
<dbReference type="PANTHER" id="PTHR22854">
    <property type="entry name" value="TRYPTOPHAN BIOSYNTHESIS PROTEIN"/>
    <property type="match status" value="1"/>
</dbReference>
<evidence type="ECO:0000256" key="5">
    <source>
        <dbReference type="ARBA" id="ARBA00022822"/>
    </source>
</evidence>
<dbReference type="NCBIfam" id="NF001377">
    <property type="entry name" value="PRK00278.2-4"/>
    <property type="match status" value="1"/>
</dbReference>
<dbReference type="PANTHER" id="PTHR22854:SF2">
    <property type="entry name" value="INDOLE-3-GLYCEROL-PHOSPHATE SYNTHASE"/>
    <property type="match status" value="1"/>
</dbReference>
<keyword evidence="6 8" id="KW-0057">Aromatic amino acid biosynthesis</keyword>
<comment type="catalytic activity">
    <reaction evidence="1 8">
        <text>1-(2-carboxyphenylamino)-1-deoxy-D-ribulose 5-phosphate + H(+) = (1S,2R)-1-C-(indol-3-yl)glycerol 3-phosphate + CO2 + H2O</text>
        <dbReference type="Rhea" id="RHEA:23476"/>
        <dbReference type="ChEBI" id="CHEBI:15377"/>
        <dbReference type="ChEBI" id="CHEBI:15378"/>
        <dbReference type="ChEBI" id="CHEBI:16526"/>
        <dbReference type="ChEBI" id="CHEBI:58613"/>
        <dbReference type="ChEBI" id="CHEBI:58866"/>
        <dbReference type="EC" id="4.1.1.48"/>
    </reaction>
</comment>
<accession>A0ABZ0KZ47</accession>
<keyword evidence="11" id="KW-1185">Reference proteome</keyword>
<evidence type="ECO:0000256" key="7">
    <source>
        <dbReference type="ARBA" id="ARBA00023239"/>
    </source>
</evidence>
<protein>
    <recommendedName>
        <fullName evidence="8">Indole-3-glycerol phosphate synthase</fullName>
        <shortName evidence="8">IGPS</shortName>
        <ecNumber evidence="8">4.1.1.48</ecNumber>
    </recommendedName>
</protein>
<dbReference type="InterPro" id="IPR001468">
    <property type="entry name" value="Indole-3-GlycerolPSynthase_CS"/>
</dbReference>
<evidence type="ECO:0000256" key="1">
    <source>
        <dbReference type="ARBA" id="ARBA00001633"/>
    </source>
</evidence>
<dbReference type="Gene3D" id="3.20.20.70">
    <property type="entry name" value="Aldolase class I"/>
    <property type="match status" value="1"/>
</dbReference>
<dbReference type="PROSITE" id="PS00614">
    <property type="entry name" value="IGPS"/>
    <property type="match status" value="1"/>
</dbReference>
<keyword evidence="3 8" id="KW-0028">Amino-acid biosynthesis</keyword>
<dbReference type="Proteomes" id="UP001303532">
    <property type="component" value="Chromosome"/>
</dbReference>
<feature type="domain" description="Indole-3-glycerol phosphate synthase" evidence="9">
    <location>
        <begin position="5"/>
        <end position="253"/>
    </location>
</feature>
<evidence type="ECO:0000256" key="6">
    <source>
        <dbReference type="ARBA" id="ARBA00023141"/>
    </source>
</evidence>
<dbReference type="HAMAP" id="MF_00134_B">
    <property type="entry name" value="IGPS_B"/>
    <property type="match status" value="1"/>
</dbReference>
<evidence type="ECO:0000256" key="2">
    <source>
        <dbReference type="ARBA" id="ARBA00004696"/>
    </source>
</evidence>
<dbReference type="InterPro" id="IPR011060">
    <property type="entry name" value="RibuloseP-bd_barrel"/>
</dbReference>
<reference evidence="10 11" key="1">
    <citation type="submission" date="2023-01" db="EMBL/GenBank/DDBJ databases">
        <title>Sporosarcina sp. nov., isolated from Korean tranditional fermented seafood 'Jeotgal'.</title>
        <authorList>
            <person name="Yang A.-I."/>
        </authorList>
    </citation>
    <scope>NUCLEOTIDE SEQUENCE [LARGE SCALE GENOMIC DNA]</scope>
    <source>
        <strain evidence="10 11">B2O-1</strain>
    </source>
</reference>
<organism evidence="10 11">
    <name type="scientific">Sporosarcina jeotgali</name>
    <dbReference type="NCBI Taxonomy" id="3020056"/>
    <lineage>
        <taxon>Bacteria</taxon>
        <taxon>Bacillati</taxon>
        <taxon>Bacillota</taxon>
        <taxon>Bacilli</taxon>
        <taxon>Bacillales</taxon>
        <taxon>Caryophanaceae</taxon>
        <taxon>Sporosarcina</taxon>
    </lineage>
</organism>
<dbReference type="Pfam" id="PF00218">
    <property type="entry name" value="IGPS"/>
    <property type="match status" value="1"/>
</dbReference>
<dbReference type="InterPro" id="IPR013798">
    <property type="entry name" value="Indole-3-glycerol_P_synth_dom"/>
</dbReference>
<evidence type="ECO:0000313" key="10">
    <source>
        <dbReference type="EMBL" id="WOV84184.1"/>
    </source>
</evidence>
<keyword evidence="5 8" id="KW-0822">Tryptophan biosynthesis</keyword>
<evidence type="ECO:0000313" key="11">
    <source>
        <dbReference type="Proteomes" id="UP001303532"/>
    </source>
</evidence>
<dbReference type="InterPro" id="IPR045186">
    <property type="entry name" value="Indole-3-glycerol_P_synth"/>
</dbReference>
<name>A0ABZ0KZ47_9BACL</name>
<dbReference type="NCBIfam" id="NF001371">
    <property type="entry name" value="PRK00278.1-3"/>
    <property type="match status" value="1"/>
</dbReference>
<dbReference type="HAMAP" id="MF_00134_A">
    <property type="entry name" value="IGPS_A"/>
    <property type="match status" value="1"/>
</dbReference>
<keyword evidence="4 8" id="KW-0210">Decarboxylase</keyword>
<dbReference type="CDD" id="cd00331">
    <property type="entry name" value="IGPS"/>
    <property type="match status" value="1"/>
</dbReference>